<protein>
    <recommendedName>
        <fullName evidence="3">DUF600 domain-containing protein</fullName>
    </recommendedName>
</protein>
<evidence type="ECO:0000313" key="1">
    <source>
        <dbReference type="EMBL" id="MBC9810905.1"/>
    </source>
</evidence>
<gene>
    <name evidence="1" type="ORF">H9Y05_00305</name>
</gene>
<dbReference type="AlphaFoldDB" id="A0A8J6PHD1"/>
<sequence length="154" mass="18063">MKKTLFDTEFQRLTTEMVEVAFEYIGFNKEEVDGIYIYGSMEQGIFFYNVFYKINHQLVKKEKVNDVLTNKVDDSDKIIRALLSFGGEALMDLSDVFTDDSREVPTLLKMVYRPKTGGFNCDILYDPQYSDHETKTNTEGFNDWFNQEKQQQNN</sequence>
<accession>A0A8J6PHD1</accession>
<dbReference type="RefSeq" id="WP_216713187.1">
    <property type="nucleotide sequence ID" value="NZ_JACVEL010000001.1"/>
</dbReference>
<organism evidence="1 2">
    <name type="scientific">Taishania pollutisoli</name>
    <dbReference type="NCBI Taxonomy" id="2766479"/>
    <lineage>
        <taxon>Bacteria</taxon>
        <taxon>Pseudomonadati</taxon>
        <taxon>Bacteroidota</taxon>
        <taxon>Flavobacteriia</taxon>
        <taxon>Flavobacteriales</taxon>
        <taxon>Crocinitomicaceae</taxon>
        <taxon>Taishania</taxon>
    </lineage>
</organism>
<keyword evidence="2" id="KW-1185">Reference proteome</keyword>
<dbReference type="Proteomes" id="UP000652681">
    <property type="component" value="Unassembled WGS sequence"/>
</dbReference>
<evidence type="ECO:0000313" key="2">
    <source>
        <dbReference type="Proteomes" id="UP000652681"/>
    </source>
</evidence>
<evidence type="ECO:0008006" key="3">
    <source>
        <dbReference type="Google" id="ProtNLM"/>
    </source>
</evidence>
<reference evidence="1" key="1">
    <citation type="submission" date="2020-09" db="EMBL/GenBank/DDBJ databases">
        <title>Taishania pollutisoli gen. nov., sp. nov., Isolated from Tetrabromobisphenol A-Contaminated Soil.</title>
        <authorList>
            <person name="Chen Q."/>
        </authorList>
    </citation>
    <scope>NUCLEOTIDE SEQUENCE</scope>
    <source>
        <strain evidence="1">CZZ-1</strain>
    </source>
</reference>
<proteinExistence type="predicted"/>
<comment type="caution">
    <text evidence="1">The sequence shown here is derived from an EMBL/GenBank/DDBJ whole genome shotgun (WGS) entry which is preliminary data.</text>
</comment>
<name>A0A8J6PHD1_9FLAO</name>
<dbReference type="EMBL" id="JACVEL010000001">
    <property type="protein sequence ID" value="MBC9810905.1"/>
    <property type="molecule type" value="Genomic_DNA"/>
</dbReference>